<protein>
    <submittedName>
        <fullName evidence="1">Uncharacterized protein</fullName>
    </submittedName>
</protein>
<evidence type="ECO:0000313" key="1">
    <source>
        <dbReference type="EMBL" id="QHD65758.1"/>
    </source>
</evidence>
<dbReference type="AlphaFoldDB" id="A0A6P1GBM3"/>
<accession>A0A6P1GBM3</accession>
<organism evidence="1 2">
    <name type="scientific">Sphingobium yanoikuyae</name>
    <name type="common">Sphingomonas yanoikuyae</name>
    <dbReference type="NCBI Taxonomy" id="13690"/>
    <lineage>
        <taxon>Bacteria</taxon>
        <taxon>Pseudomonadati</taxon>
        <taxon>Pseudomonadota</taxon>
        <taxon>Alphaproteobacteria</taxon>
        <taxon>Sphingomonadales</taxon>
        <taxon>Sphingomonadaceae</taxon>
        <taxon>Sphingobium</taxon>
    </lineage>
</organism>
<sequence length="90" mass="9503">MDMVITPGASAPNHGARPFDPSSWLMAYVGLGGGYTVTGTSCCLHFPNSLTQTEQSALAAHQLPLLADPAKREAVRAYLTARSPKEVLSC</sequence>
<dbReference type="RefSeq" id="WP_159365386.1">
    <property type="nucleotide sequence ID" value="NZ_CP047218.1"/>
</dbReference>
<evidence type="ECO:0000313" key="2">
    <source>
        <dbReference type="Proteomes" id="UP000464086"/>
    </source>
</evidence>
<name>A0A6P1GBM3_SPHYA</name>
<gene>
    <name evidence="1" type="ORF">GS397_00850</name>
</gene>
<dbReference type="EMBL" id="CP047218">
    <property type="protein sequence ID" value="QHD65758.1"/>
    <property type="molecule type" value="Genomic_DNA"/>
</dbReference>
<reference evidence="1 2" key="1">
    <citation type="submission" date="2019-12" db="EMBL/GenBank/DDBJ databases">
        <title>Functional and genomic insights into the Sphingobium yanoikuyae YC-JY1, a bacterium efficiently degrading bisphenol A.</title>
        <authorList>
            <person name="Jia Y."/>
            <person name="Li X."/>
            <person name="Wang J."/>
            <person name="Eltoukhy A."/>
            <person name="Lamraoui I."/>
            <person name="Yan Y."/>
        </authorList>
    </citation>
    <scope>NUCLEOTIDE SEQUENCE [LARGE SCALE GENOMIC DNA]</scope>
    <source>
        <strain evidence="1 2">YC-JY1</strain>
    </source>
</reference>
<proteinExistence type="predicted"/>
<dbReference type="Proteomes" id="UP000464086">
    <property type="component" value="Chromosome"/>
</dbReference>